<evidence type="ECO:0000313" key="5">
    <source>
        <dbReference type="WBParaSite" id="MBELARI_LOCUS16801"/>
    </source>
</evidence>
<dbReference type="SUPFAM" id="SSF47473">
    <property type="entry name" value="EF-hand"/>
    <property type="match status" value="1"/>
</dbReference>
<evidence type="ECO:0000256" key="1">
    <source>
        <dbReference type="ARBA" id="ARBA00022737"/>
    </source>
</evidence>
<reference evidence="5" key="1">
    <citation type="submission" date="2024-02" db="UniProtKB">
        <authorList>
            <consortium name="WormBaseParasite"/>
        </authorList>
    </citation>
    <scope>IDENTIFICATION</scope>
</reference>
<dbReference type="PANTHER" id="PTHR23048:SF0">
    <property type="entry name" value="CALMODULIN LIKE 3"/>
    <property type="match status" value="1"/>
</dbReference>
<dbReference type="WBParaSite" id="MBELARI_LOCUS16801">
    <property type="protein sequence ID" value="MBELARI_LOCUS16801"/>
    <property type="gene ID" value="MBELARI_LOCUS16801"/>
</dbReference>
<organism evidence="4 5">
    <name type="scientific">Mesorhabditis belari</name>
    <dbReference type="NCBI Taxonomy" id="2138241"/>
    <lineage>
        <taxon>Eukaryota</taxon>
        <taxon>Metazoa</taxon>
        <taxon>Ecdysozoa</taxon>
        <taxon>Nematoda</taxon>
        <taxon>Chromadorea</taxon>
        <taxon>Rhabditida</taxon>
        <taxon>Rhabditina</taxon>
        <taxon>Rhabditomorpha</taxon>
        <taxon>Rhabditoidea</taxon>
        <taxon>Rhabditidae</taxon>
        <taxon>Mesorhabditinae</taxon>
        <taxon>Mesorhabditis</taxon>
    </lineage>
</organism>
<dbReference type="PROSITE" id="PS50222">
    <property type="entry name" value="EF_HAND_2"/>
    <property type="match status" value="3"/>
</dbReference>
<protein>
    <recommendedName>
        <fullName evidence="3">EF-hand domain-containing protein</fullName>
    </recommendedName>
</protein>
<sequence>MSELKEVFAQHDKNGDGTISGDDLGQILRAIGYHLTKVEQKEFPEKTIDFPKFLHIMAQKENESRKGTHLRQIFRILDKDENGYIGKEELRQVMAVHGEAIDDVELESMILEADLNGDGLINYEEFISFLLK</sequence>
<dbReference type="PANTHER" id="PTHR23048">
    <property type="entry name" value="MYOSIN LIGHT CHAIN 1, 3"/>
    <property type="match status" value="1"/>
</dbReference>
<dbReference type="InterPro" id="IPR050230">
    <property type="entry name" value="CALM/Myosin/TropC-like"/>
</dbReference>
<dbReference type="PROSITE" id="PS00018">
    <property type="entry name" value="EF_HAND_1"/>
    <property type="match status" value="3"/>
</dbReference>
<accession>A0AAF3ERQ6</accession>
<dbReference type="Proteomes" id="UP000887575">
    <property type="component" value="Unassembled WGS sequence"/>
</dbReference>
<dbReference type="InterPro" id="IPR018247">
    <property type="entry name" value="EF_Hand_1_Ca_BS"/>
</dbReference>
<feature type="domain" description="EF-hand" evidence="3">
    <location>
        <begin position="65"/>
        <end position="100"/>
    </location>
</feature>
<dbReference type="SMART" id="SM00054">
    <property type="entry name" value="EFh"/>
    <property type="match status" value="3"/>
</dbReference>
<feature type="domain" description="EF-hand" evidence="3">
    <location>
        <begin position="1"/>
        <end position="34"/>
    </location>
</feature>
<feature type="domain" description="EF-hand" evidence="3">
    <location>
        <begin position="101"/>
        <end position="132"/>
    </location>
</feature>
<keyword evidence="2" id="KW-0106">Calcium</keyword>
<dbReference type="Gene3D" id="1.10.238.10">
    <property type="entry name" value="EF-hand"/>
    <property type="match status" value="2"/>
</dbReference>
<keyword evidence="1" id="KW-0677">Repeat</keyword>
<dbReference type="GO" id="GO:0005509">
    <property type="term" value="F:calcium ion binding"/>
    <property type="evidence" value="ECO:0007669"/>
    <property type="project" value="InterPro"/>
</dbReference>
<dbReference type="InterPro" id="IPR002048">
    <property type="entry name" value="EF_hand_dom"/>
</dbReference>
<evidence type="ECO:0000259" key="3">
    <source>
        <dbReference type="PROSITE" id="PS50222"/>
    </source>
</evidence>
<evidence type="ECO:0000313" key="4">
    <source>
        <dbReference type="Proteomes" id="UP000887575"/>
    </source>
</evidence>
<dbReference type="FunFam" id="1.10.238.10:FF:000001">
    <property type="entry name" value="Calmodulin 1"/>
    <property type="match status" value="1"/>
</dbReference>
<evidence type="ECO:0000256" key="2">
    <source>
        <dbReference type="ARBA" id="ARBA00022837"/>
    </source>
</evidence>
<dbReference type="Pfam" id="PF13499">
    <property type="entry name" value="EF-hand_7"/>
    <property type="match status" value="1"/>
</dbReference>
<dbReference type="GO" id="GO:0016460">
    <property type="term" value="C:myosin II complex"/>
    <property type="evidence" value="ECO:0007669"/>
    <property type="project" value="TreeGrafter"/>
</dbReference>
<proteinExistence type="predicted"/>
<dbReference type="InterPro" id="IPR011992">
    <property type="entry name" value="EF-hand-dom_pair"/>
</dbReference>
<keyword evidence="4" id="KW-1185">Reference proteome</keyword>
<dbReference type="AlphaFoldDB" id="A0AAF3ERQ6"/>
<dbReference type="Pfam" id="PF13405">
    <property type="entry name" value="EF-hand_6"/>
    <property type="match status" value="1"/>
</dbReference>
<name>A0AAF3ERQ6_9BILA</name>
<dbReference type="CDD" id="cd00051">
    <property type="entry name" value="EFh"/>
    <property type="match status" value="1"/>
</dbReference>